<dbReference type="PANTHER" id="PTHR10997">
    <property type="entry name" value="IMPORTIN-7, 8, 11"/>
    <property type="match status" value="1"/>
</dbReference>
<evidence type="ECO:0000256" key="2">
    <source>
        <dbReference type="ARBA" id="ARBA00022448"/>
    </source>
</evidence>
<reference evidence="7 8" key="1">
    <citation type="journal article" date="2016" name="Mol. Biol. Evol.">
        <title>Comparative Genomics of Early-Diverging Mushroom-Forming Fungi Provides Insights into the Origins of Lignocellulose Decay Capabilities.</title>
        <authorList>
            <person name="Nagy L.G."/>
            <person name="Riley R."/>
            <person name="Tritt A."/>
            <person name="Adam C."/>
            <person name="Daum C."/>
            <person name="Floudas D."/>
            <person name="Sun H."/>
            <person name="Yadav J.S."/>
            <person name="Pangilinan J."/>
            <person name="Larsson K.H."/>
            <person name="Matsuura K."/>
            <person name="Barry K."/>
            <person name="Labutti K."/>
            <person name="Kuo R."/>
            <person name="Ohm R.A."/>
            <person name="Bhattacharya S.S."/>
            <person name="Shirouzu T."/>
            <person name="Yoshinaga Y."/>
            <person name="Martin F.M."/>
            <person name="Grigoriev I.V."/>
            <person name="Hibbett D.S."/>
        </authorList>
    </citation>
    <scope>NUCLEOTIDE SEQUENCE [LARGE SCALE GENOMIC DNA]</scope>
    <source>
        <strain evidence="7 8">HHB14362 ss-1</strain>
    </source>
</reference>
<comment type="subcellular location">
    <subcellularLocation>
        <location evidence="1">Nucleus</location>
    </subcellularLocation>
</comment>
<gene>
    <name evidence="7" type="ORF">NEOLEDRAFT_1071093</name>
</gene>
<dbReference type="GO" id="GO:0006606">
    <property type="term" value="P:protein import into nucleus"/>
    <property type="evidence" value="ECO:0007669"/>
    <property type="project" value="TreeGrafter"/>
</dbReference>
<dbReference type="GO" id="GO:0005829">
    <property type="term" value="C:cytosol"/>
    <property type="evidence" value="ECO:0007669"/>
    <property type="project" value="TreeGrafter"/>
</dbReference>
<evidence type="ECO:0000256" key="5">
    <source>
        <dbReference type="SAM" id="MobiDB-lite"/>
    </source>
</evidence>
<dbReference type="Gene3D" id="1.25.10.10">
    <property type="entry name" value="Leucine-rich Repeat Variant"/>
    <property type="match status" value="1"/>
</dbReference>
<evidence type="ECO:0000259" key="6">
    <source>
        <dbReference type="PROSITE" id="PS50166"/>
    </source>
</evidence>
<evidence type="ECO:0000313" key="7">
    <source>
        <dbReference type="EMBL" id="KZT22616.1"/>
    </source>
</evidence>
<dbReference type="OrthoDB" id="431626at2759"/>
<dbReference type="FunCoup" id="A0A165QMA0">
    <property type="interactions" value="644"/>
</dbReference>
<dbReference type="InterPro" id="IPR011989">
    <property type="entry name" value="ARM-like"/>
</dbReference>
<dbReference type="InterPro" id="IPR001494">
    <property type="entry name" value="Importin-beta_N"/>
</dbReference>
<protein>
    <submittedName>
        <fullName evidence="7">ARM repeat-containing protein</fullName>
    </submittedName>
</protein>
<evidence type="ECO:0000256" key="1">
    <source>
        <dbReference type="ARBA" id="ARBA00004123"/>
    </source>
</evidence>
<dbReference type="PROSITE" id="PS50166">
    <property type="entry name" value="IMPORTIN_B_NT"/>
    <property type="match status" value="1"/>
</dbReference>
<accession>A0A165QMA0</accession>
<sequence length="1039" mass="114216">MASTSDVARCLAGTLNSDPNTRMSAELKLAELLKTPEAGLALAQLASSQDLDIALRQMSGARTGLEIILLRKYVTERWSPYFGTFKGSAAPVEVKAQIRKAVFQGLSDPNRKIRSLCALTLSTIADCDWPDEYPELLDSLITLISSNSPESVHGAMQMFTEFIKSDLTEDQILPVLRQLLPVLLNILGAAEQHSPLTRSRTISVFRQCVTALFMVKDQHPQAVKEATASVLPVWLDAFKVLLSIDPQQDIVGKDTWDGLAIRIQVFKTLDTVHTSFPRALTPYLQDLLNVSLYHLRVLLPTFDHYYLSSDNAVPNSSEDEAIDLAQLVCPLLDFVNSATRGGKAKGWFEQGNLGELVHLMFGWMQMTSDDEENWSSNANAFVAQEDDETQVYGVRVSGFEVFATLMDRMPVQTTATFQSVVQQVVADSRRAKESGSSNWWRPLEAVLAAVGSQAEAVLDCIEDEEASDRPRPIDIEALLTDVVPSILNLSEYPFLQGRGFVFASQYAKLLPSHLAGQYLDAAIQVIEAQDAGIPIKISAVKAVQNFCQGMDNTVLAPFAPRIASDLGPFLLMTSEDTLSLVLDTVSVVLDVDGGKWLSQELAGSLTTATLDVWSKNIKDPLFISLLSEILSSLSGSDTPGIYEVVVRHALPVLAPAMGSAKPEESWIAESAVELTTGLVQGAPDSGLGEGFFATLAPNLFACLKTTEDRDVLQNGTACLTLIIRKDVGQLLVWSDAEGRSGLENVLTLIAKLLENQDESGGLFIGDLIIHLLRRAGDAVLPVLPEMLRAMVGRMSTAKTASFIQSLVIPFCFLINNQRDTVLSLLESTQIQGRSGLDIFIQTWCENAETFQGFWPNRVSSLAMSQLYLSERPSLQNLMVKGDIIVKPETNNVIMTRSRTRNMPTEFTSVPFPAKVIKLLLKDLQSGGEAATINVPDVESDDGDEDWEEEEKQNQGFKEDEFAFLSDMLGPRGMAFDNDDILEDNDDEDLRNDPVSQMDMQQHLITFFRDCAGRNTNDFQGMAKHLSEGEMQVLRKVIGA</sequence>
<dbReference type="Proteomes" id="UP000076761">
    <property type="component" value="Unassembled WGS sequence"/>
</dbReference>
<organism evidence="7 8">
    <name type="scientific">Neolentinus lepideus HHB14362 ss-1</name>
    <dbReference type="NCBI Taxonomy" id="1314782"/>
    <lineage>
        <taxon>Eukaryota</taxon>
        <taxon>Fungi</taxon>
        <taxon>Dikarya</taxon>
        <taxon>Basidiomycota</taxon>
        <taxon>Agaricomycotina</taxon>
        <taxon>Agaricomycetes</taxon>
        <taxon>Gloeophyllales</taxon>
        <taxon>Gloeophyllaceae</taxon>
        <taxon>Neolentinus</taxon>
    </lineage>
</organism>
<keyword evidence="4" id="KW-0539">Nucleus</keyword>
<dbReference type="InParanoid" id="A0A165QMA0"/>
<name>A0A165QMA0_9AGAM</name>
<evidence type="ECO:0000256" key="3">
    <source>
        <dbReference type="ARBA" id="ARBA00022927"/>
    </source>
</evidence>
<dbReference type="Pfam" id="PF25018">
    <property type="entry name" value="HEAT_IPO9_c"/>
    <property type="match status" value="1"/>
</dbReference>
<dbReference type="SMART" id="SM00913">
    <property type="entry name" value="IBN_N"/>
    <property type="match status" value="1"/>
</dbReference>
<dbReference type="STRING" id="1314782.A0A165QMA0"/>
<feature type="compositionally biased region" description="Acidic residues" evidence="5">
    <location>
        <begin position="937"/>
        <end position="950"/>
    </location>
</feature>
<feature type="region of interest" description="Disordered" evidence="5">
    <location>
        <begin position="930"/>
        <end position="954"/>
    </location>
</feature>
<dbReference type="GO" id="GO:0031267">
    <property type="term" value="F:small GTPase binding"/>
    <property type="evidence" value="ECO:0007669"/>
    <property type="project" value="InterPro"/>
</dbReference>
<dbReference type="Pfam" id="PF03810">
    <property type="entry name" value="IBN_N"/>
    <property type="match status" value="1"/>
</dbReference>
<dbReference type="InterPro" id="IPR016024">
    <property type="entry name" value="ARM-type_fold"/>
</dbReference>
<keyword evidence="8" id="KW-1185">Reference proteome</keyword>
<feature type="domain" description="Importin N-terminal" evidence="6">
    <location>
        <begin position="25"/>
        <end position="108"/>
    </location>
</feature>
<dbReference type="EMBL" id="KV425593">
    <property type="protein sequence ID" value="KZT22616.1"/>
    <property type="molecule type" value="Genomic_DNA"/>
</dbReference>
<proteinExistence type="predicted"/>
<dbReference type="InterPro" id="IPR056840">
    <property type="entry name" value="HEAT_IPO9_central"/>
</dbReference>
<evidence type="ECO:0000313" key="8">
    <source>
        <dbReference type="Proteomes" id="UP000076761"/>
    </source>
</evidence>
<dbReference type="GO" id="GO:0005635">
    <property type="term" value="C:nuclear envelope"/>
    <property type="evidence" value="ECO:0007669"/>
    <property type="project" value="TreeGrafter"/>
</dbReference>
<evidence type="ECO:0000256" key="4">
    <source>
        <dbReference type="ARBA" id="ARBA00023242"/>
    </source>
</evidence>
<keyword evidence="2" id="KW-0813">Transport</keyword>
<keyword evidence="3" id="KW-0653">Protein transport</keyword>
<dbReference type="AlphaFoldDB" id="A0A165QMA0"/>
<dbReference type="SUPFAM" id="SSF48371">
    <property type="entry name" value="ARM repeat"/>
    <property type="match status" value="1"/>
</dbReference>
<dbReference type="PANTHER" id="PTHR10997:SF9">
    <property type="entry name" value="IMPORTIN-9"/>
    <property type="match status" value="1"/>
</dbReference>